<proteinExistence type="predicted"/>
<sequence>MLLGDTHAQIHAMDVYLLVNGSGAVVIIDPHLPTRILTGLLSAIQAAQHIRDNAAGPTYSIDILLHLVRKARERNLFARSTVLKEFVEGAVPS</sequence>
<keyword evidence="2" id="KW-1185">Reference proteome</keyword>
<organism evidence="1 2">
    <name type="scientific">Sparassis crispa</name>
    <dbReference type="NCBI Taxonomy" id="139825"/>
    <lineage>
        <taxon>Eukaryota</taxon>
        <taxon>Fungi</taxon>
        <taxon>Dikarya</taxon>
        <taxon>Basidiomycota</taxon>
        <taxon>Agaricomycotina</taxon>
        <taxon>Agaricomycetes</taxon>
        <taxon>Polyporales</taxon>
        <taxon>Sparassidaceae</taxon>
        <taxon>Sparassis</taxon>
    </lineage>
</organism>
<name>A0A401GTM3_9APHY</name>
<dbReference type="InParanoid" id="A0A401GTM3"/>
<evidence type="ECO:0000313" key="2">
    <source>
        <dbReference type="Proteomes" id="UP000287166"/>
    </source>
</evidence>
<comment type="caution">
    <text evidence="1">The sequence shown here is derived from an EMBL/GenBank/DDBJ whole genome shotgun (WGS) entry which is preliminary data.</text>
</comment>
<dbReference type="EMBL" id="BFAD01000008">
    <property type="protein sequence ID" value="GBE85572.1"/>
    <property type="molecule type" value="Genomic_DNA"/>
</dbReference>
<gene>
    <name evidence="1" type="ORF">SCP_0800890</name>
</gene>
<dbReference type="RefSeq" id="XP_027616485.1">
    <property type="nucleotide sequence ID" value="XM_027760684.1"/>
</dbReference>
<dbReference type="GeneID" id="38782489"/>
<accession>A0A401GTM3</accession>
<dbReference type="Proteomes" id="UP000287166">
    <property type="component" value="Unassembled WGS sequence"/>
</dbReference>
<evidence type="ECO:0000313" key="1">
    <source>
        <dbReference type="EMBL" id="GBE85572.1"/>
    </source>
</evidence>
<reference evidence="1 2" key="1">
    <citation type="journal article" date="2018" name="Sci. Rep.">
        <title>Genome sequence of the cauliflower mushroom Sparassis crispa (Hanabiratake) and its association with beneficial usage.</title>
        <authorList>
            <person name="Kiyama R."/>
            <person name="Furutani Y."/>
            <person name="Kawaguchi K."/>
            <person name="Nakanishi T."/>
        </authorList>
    </citation>
    <scope>NUCLEOTIDE SEQUENCE [LARGE SCALE GENOMIC DNA]</scope>
</reference>
<protein>
    <submittedName>
        <fullName evidence="1">Uncharacterized protein</fullName>
    </submittedName>
</protein>
<dbReference type="AlphaFoldDB" id="A0A401GTM3"/>